<name>I1YJ79_METFJ</name>
<dbReference type="InterPro" id="IPR018723">
    <property type="entry name" value="DUF2254_membrane"/>
</dbReference>
<dbReference type="EMBL" id="CP003380">
    <property type="protein sequence ID" value="AFJ02972.1"/>
    <property type="molecule type" value="Genomic_DNA"/>
</dbReference>
<dbReference type="PATRIC" id="fig|754477.3.peg.1802"/>
<dbReference type="STRING" id="754477.Q7C_1831"/>
<dbReference type="Pfam" id="PF10011">
    <property type="entry name" value="DUF2254"/>
    <property type="match status" value="1"/>
</dbReference>
<dbReference type="AlphaFoldDB" id="I1YJ79"/>
<sequence precursor="true">MFSKWRWLVVQFLHKMWVRSALFGVIAILIALLAVPLEHIIQNPLPFSISAETIIRILNILASSMLAVTTFSLGVMVSAFGSASSGISPRANLLLRQDATSQNVLATFLGSFIYSLVGIIALNTDIYGETGRLILFITTVIVIVLIVIALLRWIEHLSHLGRMSETSLRVEQATSKALSDWVAHPALGANPLTEVTMPVDAIGIFTDQTGYVQHVDMASLSCLAEQYQAEIMILAPAGKYSHPAAPLAWLSHCREPDCIESIRNAFSIADKRSFDQDPRFGLSVMAEIASRALSPAVNDPGTAIDIISRGGRVLLALGKQDQADLTILYPRLSMSTLATQDLFEDLFLPIARDGAAVCQVGIRLLKTLALLAENHPAQLTQSAQYLAARVLDYSQSAMISAQDFAQLKRLVEELNL</sequence>
<dbReference type="Proteomes" id="UP000009145">
    <property type="component" value="Chromosome"/>
</dbReference>
<evidence type="ECO:0000313" key="2">
    <source>
        <dbReference type="EMBL" id="AFJ02972.1"/>
    </source>
</evidence>
<dbReference type="KEGG" id="mec:Q7C_1831"/>
<reference evidence="2 3" key="1">
    <citation type="journal article" date="2012" name="J. Bacteriol.">
        <title>Complete genome sequences of Methylophaga sp. strain JAM1 and Methylophaga sp. strain JAM7.</title>
        <authorList>
            <person name="Villeneuve C."/>
            <person name="Martineau C."/>
            <person name="Mauffrey F."/>
            <person name="Villemur R."/>
        </authorList>
    </citation>
    <scope>NUCLEOTIDE SEQUENCE [LARGE SCALE GENOMIC DNA]</scope>
    <source>
        <strain evidence="2 3">JAM7</strain>
    </source>
</reference>
<protein>
    <submittedName>
        <fullName evidence="2">Membrane protein</fullName>
    </submittedName>
</protein>
<feature type="transmembrane region" description="Helical" evidence="1">
    <location>
        <begin position="134"/>
        <end position="154"/>
    </location>
</feature>
<keyword evidence="1" id="KW-0812">Transmembrane</keyword>
<keyword evidence="1" id="KW-1133">Transmembrane helix</keyword>
<accession>I1YJ79</accession>
<evidence type="ECO:0000256" key="1">
    <source>
        <dbReference type="SAM" id="Phobius"/>
    </source>
</evidence>
<keyword evidence="1" id="KW-0472">Membrane</keyword>
<feature type="transmembrane region" description="Helical" evidence="1">
    <location>
        <begin position="104"/>
        <end position="122"/>
    </location>
</feature>
<dbReference type="OrthoDB" id="2955631at2"/>
<gene>
    <name evidence="2" type="ordered locus">Q7C_1831</name>
</gene>
<dbReference type="HOGENOM" id="CLU_032303_0_0_6"/>
<dbReference type="eggNOG" id="COG4325">
    <property type="taxonomic scope" value="Bacteria"/>
</dbReference>
<organism evidence="2 3">
    <name type="scientific">Methylophaga frappieri (strain ATCC BAA-2434 / DSM 25690 / JAM7)</name>
    <dbReference type="NCBI Taxonomy" id="754477"/>
    <lineage>
        <taxon>Bacteria</taxon>
        <taxon>Pseudomonadati</taxon>
        <taxon>Pseudomonadota</taxon>
        <taxon>Gammaproteobacteria</taxon>
        <taxon>Thiotrichales</taxon>
        <taxon>Piscirickettsiaceae</taxon>
        <taxon>Methylophaga</taxon>
    </lineage>
</organism>
<proteinExistence type="predicted"/>
<dbReference type="RefSeq" id="WP_014704392.1">
    <property type="nucleotide sequence ID" value="NC_017856.1"/>
</dbReference>
<evidence type="ECO:0000313" key="3">
    <source>
        <dbReference type="Proteomes" id="UP000009145"/>
    </source>
</evidence>
<feature type="transmembrane region" description="Helical" evidence="1">
    <location>
        <begin position="21"/>
        <end position="41"/>
    </location>
</feature>
<keyword evidence="3" id="KW-1185">Reference proteome</keyword>
<feature type="transmembrane region" description="Helical" evidence="1">
    <location>
        <begin position="61"/>
        <end position="83"/>
    </location>
</feature>